<gene>
    <name evidence="2" type="ORF">KSP40_PGU004461</name>
</gene>
<reference evidence="2 3" key="1">
    <citation type="journal article" date="2022" name="Nat. Plants">
        <title>Genomes of leafy and leafless Platanthera orchids illuminate the evolution of mycoheterotrophy.</title>
        <authorList>
            <person name="Li M.H."/>
            <person name="Liu K.W."/>
            <person name="Li Z."/>
            <person name="Lu H.C."/>
            <person name="Ye Q.L."/>
            <person name="Zhang D."/>
            <person name="Wang J.Y."/>
            <person name="Li Y.F."/>
            <person name="Zhong Z.M."/>
            <person name="Liu X."/>
            <person name="Yu X."/>
            <person name="Liu D.K."/>
            <person name="Tu X.D."/>
            <person name="Liu B."/>
            <person name="Hao Y."/>
            <person name="Liao X.Y."/>
            <person name="Jiang Y.T."/>
            <person name="Sun W.H."/>
            <person name="Chen J."/>
            <person name="Chen Y.Q."/>
            <person name="Ai Y."/>
            <person name="Zhai J.W."/>
            <person name="Wu S.S."/>
            <person name="Zhou Z."/>
            <person name="Hsiao Y.Y."/>
            <person name="Wu W.L."/>
            <person name="Chen Y.Y."/>
            <person name="Lin Y.F."/>
            <person name="Hsu J.L."/>
            <person name="Li C.Y."/>
            <person name="Wang Z.W."/>
            <person name="Zhao X."/>
            <person name="Zhong W.Y."/>
            <person name="Ma X.K."/>
            <person name="Ma L."/>
            <person name="Huang J."/>
            <person name="Chen G.Z."/>
            <person name="Huang M.Z."/>
            <person name="Huang L."/>
            <person name="Peng D.H."/>
            <person name="Luo Y.B."/>
            <person name="Zou S.Q."/>
            <person name="Chen S.P."/>
            <person name="Lan S."/>
            <person name="Tsai W.C."/>
            <person name="Van de Peer Y."/>
            <person name="Liu Z.J."/>
        </authorList>
    </citation>
    <scope>NUCLEOTIDE SEQUENCE [LARGE SCALE GENOMIC DNA]</scope>
    <source>
        <strain evidence="2">Lor288</strain>
    </source>
</reference>
<comment type="caution">
    <text evidence="2">The sequence shown here is derived from an EMBL/GenBank/DDBJ whole genome shotgun (WGS) entry which is preliminary data.</text>
</comment>
<keyword evidence="1" id="KW-0472">Membrane</keyword>
<keyword evidence="1" id="KW-1133">Transmembrane helix</keyword>
<evidence type="ECO:0000313" key="2">
    <source>
        <dbReference type="EMBL" id="KAK8950289.1"/>
    </source>
</evidence>
<dbReference type="PANTHER" id="PTHR36356">
    <property type="entry name" value="EXPRESSED PROTEIN"/>
    <property type="match status" value="1"/>
</dbReference>
<dbReference type="Proteomes" id="UP001412067">
    <property type="component" value="Unassembled WGS sequence"/>
</dbReference>
<accession>A0ABR2LV00</accession>
<evidence type="ECO:0000313" key="3">
    <source>
        <dbReference type="Proteomes" id="UP001412067"/>
    </source>
</evidence>
<feature type="transmembrane region" description="Helical" evidence="1">
    <location>
        <begin position="153"/>
        <end position="172"/>
    </location>
</feature>
<feature type="transmembrane region" description="Helical" evidence="1">
    <location>
        <begin position="178"/>
        <end position="198"/>
    </location>
</feature>
<organism evidence="2 3">
    <name type="scientific">Platanthera guangdongensis</name>
    <dbReference type="NCBI Taxonomy" id="2320717"/>
    <lineage>
        <taxon>Eukaryota</taxon>
        <taxon>Viridiplantae</taxon>
        <taxon>Streptophyta</taxon>
        <taxon>Embryophyta</taxon>
        <taxon>Tracheophyta</taxon>
        <taxon>Spermatophyta</taxon>
        <taxon>Magnoliopsida</taxon>
        <taxon>Liliopsida</taxon>
        <taxon>Asparagales</taxon>
        <taxon>Orchidaceae</taxon>
        <taxon>Orchidoideae</taxon>
        <taxon>Orchideae</taxon>
        <taxon>Orchidinae</taxon>
        <taxon>Platanthera</taxon>
    </lineage>
</organism>
<name>A0ABR2LV00_9ASPA</name>
<keyword evidence="1" id="KW-0812">Transmembrane</keyword>
<dbReference type="PANTHER" id="PTHR36356:SF1">
    <property type="entry name" value="EXPRESSED PROTEIN"/>
    <property type="match status" value="1"/>
</dbReference>
<keyword evidence="3" id="KW-1185">Reference proteome</keyword>
<protein>
    <submittedName>
        <fullName evidence="2">Uncharacterized protein</fullName>
    </submittedName>
</protein>
<evidence type="ECO:0000256" key="1">
    <source>
        <dbReference type="SAM" id="Phobius"/>
    </source>
</evidence>
<sequence>MSAAAAAAHSHPPSRARAMVATVPWHRPLFLTIKPHLPSQRSTNSTLPRPSVMMIRAFSRSDFDVFARRVASGEALKDAWRSANDGIEQLAFEARRAAERMDRQFAVSNRFRSAARAATARAREIELELGIGRRWRSLSVDFSRNLPRYRKELSVFLGTPIGRGSMMIFLLWFALSGWLFRFFFLATWVLPFAAPLLIGKFANSVSIQGACPACKRQFIGYRNQVIRCAGCRNIVWQPGGDDFSTGRNNSYSRKPYEPDIIDIEIEEK</sequence>
<dbReference type="EMBL" id="JBBWWR010000015">
    <property type="protein sequence ID" value="KAK8950289.1"/>
    <property type="molecule type" value="Genomic_DNA"/>
</dbReference>
<proteinExistence type="predicted"/>